<gene>
    <name evidence="2" type="ORF">ABM428_11310</name>
</gene>
<keyword evidence="1" id="KW-0472">Membrane</keyword>
<feature type="transmembrane region" description="Helical" evidence="1">
    <location>
        <begin position="6"/>
        <end position="24"/>
    </location>
</feature>
<dbReference type="RefSeq" id="WP_353627949.1">
    <property type="nucleotide sequence ID" value="NZ_CP159193.1"/>
</dbReference>
<dbReference type="AlphaFoldDB" id="A0AAU8C1J5"/>
<protein>
    <recommendedName>
        <fullName evidence="3">DUF4399 domain-containing protein</fullName>
    </recommendedName>
</protein>
<reference evidence="2" key="2">
    <citation type="submission" date="2024-06" db="EMBL/GenBank/DDBJ databases">
        <authorList>
            <person name="Deng Y."/>
        </authorList>
    </citation>
    <scope>NUCLEOTIDE SEQUENCE</scope>
    <source>
        <strain evidence="2">TCYB15</strain>
    </source>
</reference>
<reference evidence="2" key="1">
    <citation type="journal article" date="2020" name="Int. J. Syst. Evol. Microbiol.">
        <title>Notification of changes in taxonomic opinion previously published outside the IJSEM.</title>
        <authorList>
            <person name="Oren A."/>
            <person name="Garrity G."/>
        </authorList>
    </citation>
    <scope>NUCLEOTIDE SEQUENCE</scope>
    <source>
        <strain evidence="2">TCYB15</strain>
    </source>
</reference>
<dbReference type="KEGG" id="suly:ABM428_11310"/>
<organism evidence="2">
    <name type="scientific">Sulfitobacter sp. TCYB15</name>
    <dbReference type="NCBI Taxonomy" id="3229275"/>
    <lineage>
        <taxon>Bacteria</taxon>
        <taxon>Pseudomonadati</taxon>
        <taxon>Pseudomonadota</taxon>
        <taxon>Alphaproteobacteria</taxon>
        <taxon>Rhodobacterales</taxon>
        <taxon>Roseobacteraceae</taxon>
        <taxon>Sulfitobacter</taxon>
    </lineage>
</organism>
<dbReference type="EMBL" id="CP159193">
    <property type="protein sequence ID" value="XCF09674.1"/>
    <property type="molecule type" value="Genomic_DNA"/>
</dbReference>
<evidence type="ECO:0000313" key="2">
    <source>
        <dbReference type="EMBL" id="XCF09674.1"/>
    </source>
</evidence>
<proteinExistence type="predicted"/>
<evidence type="ECO:0008006" key="3">
    <source>
        <dbReference type="Google" id="ProtNLM"/>
    </source>
</evidence>
<name>A0AAU8C1J5_9RHOB</name>
<sequence>MEKLAYAIIGASMAVVVMTLFPMSRAPMSPDIGKATMDMASAPGAVPAHRHPPRDVSAELPQPSVTHLVFPDVMGGYNVQILPVHFKFTPAAINHAPKDNEGHAHIYVNGSKIARVYSNWYHLSGTSLVPGENEVRVTLNANDHSAWSVNGVPISSTVKVFIPEANP</sequence>
<keyword evidence="1" id="KW-0812">Transmembrane</keyword>
<accession>A0AAU8C1J5</accession>
<keyword evidence="1" id="KW-1133">Transmembrane helix</keyword>
<evidence type="ECO:0000256" key="1">
    <source>
        <dbReference type="SAM" id="Phobius"/>
    </source>
</evidence>